<accession>A0A2N6SD57</accession>
<evidence type="ECO:0000256" key="1">
    <source>
        <dbReference type="ARBA" id="ARBA00006525"/>
    </source>
</evidence>
<dbReference type="AlphaFoldDB" id="A0A2N6SD57"/>
<evidence type="ECO:0000313" key="3">
    <source>
        <dbReference type="EMBL" id="PMC51819.1"/>
    </source>
</evidence>
<dbReference type="NCBIfam" id="TIGR00732">
    <property type="entry name" value="dprA"/>
    <property type="match status" value="1"/>
</dbReference>
<evidence type="ECO:0000313" key="4">
    <source>
        <dbReference type="Proteomes" id="UP000235670"/>
    </source>
</evidence>
<proteinExistence type="inferred from homology"/>
<dbReference type="Gene3D" id="3.40.50.450">
    <property type="match status" value="1"/>
</dbReference>
<evidence type="ECO:0000259" key="2">
    <source>
        <dbReference type="Pfam" id="PF02481"/>
    </source>
</evidence>
<dbReference type="RefSeq" id="WP_102190230.1">
    <property type="nucleotide sequence ID" value="NZ_PNGT01000010.1"/>
</dbReference>
<dbReference type="OrthoDB" id="9785707at2"/>
<comment type="caution">
    <text evidence="3">The sequence shown here is derived from an EMBL/GenBank/DDBJ whole genome shotgun (WGS) entry which is preliminary data.</text>
</comment>
<dbReference type="SUPFAM" id="SSF102405">
    <property type="entry name" value="MCP/YpsA-like"/>
    <property type="match status" value="1"/>
</dbReference>
<comment type="similarity">
    <text evidence="1">Belongs to the DprA/Smf family.</text>
</comment>
<protein>
    <submittedName>
        <fullName evidence="3">DNA-protecting protein DprA</fullName>
    </submittedName>
</protein>
<dbReference type="Proteomes" id="UP000235670">
    <property type="component" value="Unassembled WGS sequence"/>
</dbReference>
<reference evidence="3 4" key="1">
    <citation type="submission" date="2017-09" db="EMBL/GenBank/DDBJ databases">
        <title>Bacterial strain isolated from the female urinary microbiota.</title>
        <authorList>
            <person name="Thomas-White K."/>
            <person name="Kumar N."/>
            <person name="Forster S."/>
            <person name="Putonti C."/>
            <person name="Lawley T."/>
            <person name="Wolfe A.J."/>
        </authorList>
    </citation>
    <scope>NUCLEOTIDE SEQUENCE [LARGE SCALE GENOMIC DNA]</scope>
    <source>
        <strain evidence="3 4">UMB0186</strain>
    </source>
</reference>
<gene>
    <name evidence="3" type="primary">dprA</name>
    <name evidence="3" type="ORF">CJ218_08250</name>
</gene>
<sequence>MGENYEMLTNIEKKIILSLVAIEKVTTLKLHKVFKELGCVEKVLDLTTQEFEIFFGDNAEEIQTKFKYNMNFDFKRYFEFYNVKYIFCDDIYYPKEFLRLYDFPFVIFYRGNIELLLFKRKMSIVGSRNNTSYSEESLEIIVPHLVKNYFLIVSGLAYGVDSLAHEKTIKNGGFTIGVIAHGHNIIYPEQSRYLYKELEKKYLIISEYVPTSPIRKYKFLERNRLVAGLSSSLLVTEAAKKSGTSRTVDFALDLGNSVFCLPGKFGEKMSWAMNEYIREGAILVNKLEDFGEELGF</sequence>
<dbReference type="InterPro" id="IPR003488">
    <property type="entry name" value="DprA"/>
</dbReference>
<dbReference type="GO" id="GO:0009294">
    <property type="term" value="P:DNA-mediated transformation"/>
    <property type="evidence" value="ECO:0007669"/>
    <property type="project" value="InterPro"/>
</dbReference>
<dbReference type="InterPro" id="IPR057666">
    <property type="entry name" value="DrpA_SLOG"/>
</dbReference>
<feature type="domain" description="Smf/DprA SLOG" evidence="2">
    <location>
        <begin position="85"/>
        <end position="294"/>
    </location>
</feature>
<name>A0A2N6SD57_9BACL</name>
<dbReference type="Pfam" id="PF02481">
    <property type="entry name" value="DNA_processg_A"/>
    <property type="match status" value="1"/>
</dbReference>
<dbReference type="STRING" id="84135.GCA_001052115_01188"/>
<organism evidence="3 4">
    <name type="scientific">Gemella sanguinis</name>
    <dbReference type="NCBI Taxonomy" id="84135"/>
    <lineage>
        <taxon>Bacteria</taxon>
        <taxon>Bacillati</taxon>
        <taxon>Bacillota</taxon>
        <taxon>Bacilli</taxon>
        <taxon>Bacillales</taxon>
        <taxon>Gemellaceae</taxon>
        <taxon>Gemella</taxon>
    </lineage>
</organism>
<dbReference type="PANTHER" id="PTHR43022">
    <property type="entry name" value="PROTEIN SMF"/>
    <property type="match status" value="1"/>
</dbReference>
<dbReference type="EMBL" id="PNGT01000010">
    <property type="protein sequence ID" value="PMC51819.1"/>
    <property type="molecule type" value="Genomic_DNA"/>
</dbReference>
<dbReference type="PANTHER" id="PTHR43022:SF1">
    <property type="entry name" value="PROTEIN SMF"/>
    <property type="match status" value="1"/>
</dbReference>